<dbReference type="EMBL" id="CAJVPY010005973">
    <property type="protein sequence ID" value="CAG8653958.1"/>
    <property type="molecule type" value="Genomic_DNA"/>
</dbReference>
<name>A0A9N9DUK2_9GLOM</name>
<dbReference type="OrthoDB" id="2420101at2759"/>
<dbReference type="Proteomes" id="UP000789405">
    <property type="component" value="Unassembled WGS sequence"/>
</dbReference>
<keyword evidence="2" id="KW-1185">Reference proteome</keyword>
<gene>
    <name evidence="1" type="ORF">DERYTH_LOCUS10338</name>
</gene>
<accession>A0A9N9DUK2</accession>
<protein>
    <submittedName>
        <fullName evidence="1">6348_t:CDS:1</fullName>
    </submittedName>
</protein>
<reference evidence="1" key="1">
    <citation type="submission" date="2021-06" db="EMBL/GenBank/DDBJ databases">
        <authorList>
            <person name="Kallberg Y."/>
            <person name="Tangrot J."/>
            <person name="Rosling A."/>
        </authorList>
    </citation>
    <scope>NUCLEOTIDE SEQUENCE</scope>
    <source>
        <strain evidence="1">MA453B</strain>
    </source>
</reference>
<evidence type="ECO:0000313" key="1">
    <source>
        <dbReference type="EMBL" id="CAG8653958.1"/>
    </source>
</evidence>
<evidence type="ECO:0000313" key="2">
    <source>
        <dbReference type="Proteomes" id="UP000789405"/>
    </source>
</evidence>
<proteinExistence type="predicted"/>
<organism evidence="1 2">
    <name type="scientific">Dentiscutata erythropus</name>
    <dbReference type="NCBI Taxonomy" id="1348616"/>
    <lineage>
        <taxon>Eukaryota</taxon>
        <taxon>Fungi</taxon>
        <taxon>Fungi incertae sedis</taxon>
        <taxon>Mucoromycota</taxon>
        <taxon>Glomeromycotina</taxon>
        <taxon>Glomeromycetes</taxon>
        <taxon>Diversisporales</taxon>
        <taxon>Gigasporaceae</taxon>
        <taxon>Dentiscutata</taxon>
    </lineage>
</organism>
<dbReference type="AlphaFoldDB" id="A0A9N9DUK2"/>
<sequence>MREKIEAALDKYVDKHRPKLHEHIDNCVEWLKGIISEHLPHHVVEYIKKHSDDGDGIFEVMSQVITQMSDQMSGDFKDEIREVTREHLDKITVNTSDDLTTVVVRESKNAVAVVTRKKEKNDDESWWKEIDFSFLKGGKEGIIAKFLEFVKPHVQRSGDDIKEHVSTHLPEHVKRKLTKKIGITTKNRDDSAVRDRGIHFHQGGFAHILDKIAGKEEEFISKTFDKIFNKLPEKIQEFLEPHIREFVDKLMDLLHIEIRENVFKEDHFLGGLKSMLNVDKDGDGKNDFIQAVESFFHHKNK</sequence>
<comment type="caution">
    <text evidence="1">The sequence shown here is derived from an EMBL/GenBank/DDBJ whole genome shotgun (WGS) entry which is preliminary data.</text>
</comment>